<name>A0AAW3JV70_9FIRM</name>
<keyword evidence="4 7" id="KW-0805">Transcription regulation</keyword>
<dbReference type="GO" id="GO:0005737">
    <property type="term" value="C:cytoplasm"/>
    <property type="evidence" value="ECO:0007669"/>
    <property type="project" value="UniProtKB-UniRule"/>
</dbReference>
<evidence type="ECO:0000256" key="5">
    <source>
        <dbReference type="ARBA" id="ARBA00023125"/>
    </source>
</evidence>
<comment type="subcellular location">
    <subcellularLocation>
        <location evidence="7">Cytoplasm</location>
        <location evidence="7">Nucleoid</location>
    </subcellularLocation>
</comment>
<dbReference type="InterPro" id="IPR003444">
    <property type="entry name" value="MraZ"/>
</dbReference>
<dbReference type="CDD" id="cd16321">
    <property type="entry name" value="MraZ_C"/>
    <property type="match status" value="1"/>
</dbReference>
<feature type="domain" description="SpoVT-AbrB" evidence="8">
    <location>
        <begin position="75"/>
        <end position="118"/>
    </location>
</feature>
<keyword evidence="5 7" id="KW-0238">DNA-binding</keyword>
<proteinExistence type="inferred from homology"/>
<dbReference type="PANTHER" id="PTHR34701">
    <property type="entry name" value="TRANSCRIPTIONAL REGULATOR MRAZ"/>
    <property type="match status" value="1"/>
</dbReference>
<organism evidence="9 10">
    <name type="scientific">Butyribacter intestini</name>
    <dbReference type="NCBI Taxonomy" id="1703332"/>
    <lineage>
        <taxon>Bacteria</taxon>
        <taxon>Bacillati</taxon>
        <taxon>Bacillota</taxon>
        <taxon>Clostridia</taxon>
        <taxon>Lachnospirales</taxon>
        <taxon>Lachnospiraceae</taxon>
        <taxon>Butyribacter</taxon>
    </lineage>
</organism>
<evidence type="ECO:0000256" key="2">
    <source>
        <dbReference type="ARBA" id="ARBA00022490"/>
    </source>
</evidence>
<comment type="caution">
    <text evidence="9">The sequence shown here is derived from an EMBL/GenBank/DDBJ whole genome shotgun (WGS) entry which is preliminary data.</text>
</comment>
<dbReference type="Pfam" id="PF02381">
    <property type="entry name" value="MraZ"/>
    <property type="match status" value="2"/>
</dbReference>
<evidence type="ECO:0000256" key="6">
    <source>
        <dbReference type="ARBA" id="ARBA00023163"/>
    </source>
</evidence>
<dbReference type="GO" id="GO:0003700">
    <property type="term" value="F:DNA-binding transcription factor activity"/>
    <property type="evidence" value="ECO:0007669"/>
    <property type="project" value="UniProtKB-UniRule"/>
</dbReference>
<keyword evidence="2 7" id="KW-0963">Cytoplasm</keyword>
<dbReference type="PROSITE" id="PS51740">
    <property type="entry name" value="SPOVT_ABRB"/>
    <property type="match status" value="2"/>
</dbReference>
<keyword evidence="6 7" id="KW-0804">Transcription</keyword>
<keyword evidence="10" id="KW-1185">Reference proteome</keyword>
<dbReference type="InterPro" id="IPR035644">
    <property type="entry name" value="MraZ_C"/>
</dbReference>
<sequence length="142" mass="16236">MFMGQYEHTIDTKGRIIIPAKYRNELGDTFVITKGLDGCLFIYPSQEWIDFADKLMGLSSSQNTRRLQRQFLSKAMEVTTDKQGRILIPGLLRESAGLEKDVVFLGMMNRIEVWDKERLKAEEEIEETAGLDEAMDELGISL</sequence>
<dbReference type="HAMAP" id="MF_01008">
    <property type="entry name" value="MraZ"/>
    <property type="match status" value="1"/>
</dbReference>
<dbReference type="GO" id="GO:0000976">
    <property type="term" value="F:transcription cis-regulatory region binding"/>
    <property type="evidence" value="ECO:0007669"/>
    <property type="project" value="TreeGrafter"/>
</dbReference>
<gene>
    <name evidence="7" type="primary">mraZ</name>
    <name evidence="9" type="ORF">APZ18_07480</name>
</gene>
<evidence type="ECO:0000313" key="9">
    <source>
        <dbReference type="EMBL" id="KQC85574.1"/>
    </source>
</evidence>
<dbReference type="GO" id="GO:2000143">
    <property type="term" value="P:negative regulation of DNA-templated transcription initiation"/>
    <property type="evidence" value="ECO:0007669"/>
    <property type="project" value="TreeGrafter"/>
</dbReference>
<protein>
    <recommendedName>
        <fullName evidence="1 7">Transcriptional regulator MraZ</fullName>
    </recommendedName>
</protein>
<dbReference type="RefSeq" id="WP_055945554.1">
    <property type="nucleotide sequence ID" value="NZ_DBGBTA010000112.1"/>
</dbReference>
<dbReference type="SUPFAM" id="SSF89447">
    <property type="entry name" value="AbrB/MazE/MraZ-like"/>
    <property type="match status" value="1"/>
</dbReference>
<comment type="subunit">
    <text evidence="7">Forms oligomers.</text>
</comment>
<dbReference type="Gene3D" id="3.40.1550.20">
    <property type="entry name" value="Transcriptional regulator MraZ domain"/>
    <property type="match status" value="1"/>
</dbReference>
<dbReference type="InterPro" id="IPR020603">
    <property type="entry name" value="MraZ_dom"/>
</dbReference>
<dbReference type="EMBL" id="LLKB01000005">
    <property type="protein sequence ID" value="KQC85574.1"/>
    <property type="molecule type" value="Genomic_DNA"/>
</dbReference>
<dbReference type="CDD" id="cd16320">
    <property type="entry name" value="MraZ_N"/>
    <property type="match status" value="1"/>
</dbReference>
<feature type="domain" description="SpoVT-AbrB" evidence="8">
    <location>
        <begin position="5"/>
        <end position="47"/>
    </location>
</feature>
<reference evidence="9 10" key="1">
    <citation type="submission" date="2015-10" db="EMBL/GenBank/DDBJ databases">
        <title>Butyribacter intestini gen. nov., sp. nov., a butyric acid-producing bacterium of the family Lachnospiraceae isolated from the human faeces.</title>
        <authorList>
            <person name="Zou Y."/>
            <person name="Xue W."/>
            <person name="Luo G."/>
            <person name="Lv M."/>
        </authorList>
    </citation>
    <scope>NUCLEOTIDE SEQUENCE [LARGE SCALE GENOMIC DNA]</scope>
    <source>
        <strain evidence="9 10">TF01-11</strain>
    </source>
</reference>
<dbReference type="AlphaFoldDB" id="A0AAW3JV70"/>
<evidence type="ECO:0000259" key="8">
    <source>
        <dbReference type="PROSITE" id="PS51740"/>
    </source>
</evidence>
<dbReference type="PANTHER" id="PTHR34701:SF1">
    <property type="entry name" value="TRANSCRIPTIONAL REGULATOR MRAZ"/>
    <property type="match status" value="1"/>
</dbReference>
<evidence type="ECO:0000256" key="1">
    <source>
        <dbReference type="ARBA" id="ARBA00013860"/>
    </source>
</evidence>
<dbReference type="GO" id="GO:0009295">
    <property type="term" value="C:nucleoid"/>
    <property type="evidence" value="ECO:0007669"/>
    <property type="project" value="UniProtKB-SubCell"/>
</dbReference>
<dbReference type="InterPro" id="IPR038619">
    <property type="entry name" value="MraZ_sf"/>
</dbReference>
<dbReference type="NCBIfam" id="TIGR00242">
    <property type="entry name" value="division/cell wall cluster transcriptional repressor MraZ"/>
    <property type="match status" value="1"/>
</dbReference>
<dbReference type="InterPro" id="IPR007159">
    <property type="entry name" value="SpoVT-AbrB_dom"/>
</dbReference>
<evidence type="ECO:0000256" key="3">
    <source>
        <dbReference type="ARBA" id="ARBA00022737"/>
    </source>
</evidence>
<dbReference type="InterPro" id="IPR035642">
    <property type="entry name" value="MraZ_N"/>
</dbReference>
<dbReference type="InterPro" id="IPR037914">
    <property type="entry name" value="SpoVT-AbrB_sf"/>
</dbReference>
<evidence type="ECO:0000256" key="4">
    <source>
        <dbReference type="ARBA" id="ARBA00023015"/>
    </source>
</evidence>
<comment type="similarity">
    <text evidence="7">Belongs to the MraZ family.</text>
</comment>
<accession>A0AAW3JV70</accession>
<evidence type="ECO:0000256" key="7">
    <source>
        <dbReference type="HAMAP-Rule" id="MF_01008"/>
    </source>
</evidence>
<keyword evidence="3" id="KW-0677">Repeat</keyword>
<dbReference type="Proteomes" id="UP000050833">
    <property type="component" value="Unassembled WGS sequence"/>
</dbReference>
<evidence type="ECO:0000313" key="10">
    <source>
        <dbReference type="Proteomes" id="UP000050833"/>
    </source>
</evidence>